<organism evidence="1 2">
    <name type="scientific">Actinoallomurus iriomotensis</name>
    <dbReference type="NCBI Taxonomy" id="478107"/>
    <lineage>
        <taxon>Bacteria</taxon>
        <taxon>Bacillati</taxon>
        <taxon>Actinomycetota</taxon>
        <taxon>Actinomycetes</taxon>
        <taxon>Streptosporangiales</taxon>
        <taxon>Thermomonosporaceae</taxon>
        <taxon>Actinoallomurus</taxon>
    </lineage>
</organism>
<comment type="caution">
    <text evidence="1">The sequence shown here is derived from an EMBL/GenBank/DDBJ whole genome shotgun (WGS) entry which is preliminary data.</text>
</comment>
<evidence type="ECO:0008006" key="3">
    <source>
        <dbReference type="Google" id="ProtNLM"/>
    </source>
</evidence>
<dbReference type="EMBL" id="BSTJ01000007">
    <property type="protein sequence ID" value="GLY77433.1"/>
    <property type="molecule type" value="Genomic_DNA"/>
</dbReference>
<dbReference type="Gene3D" id="3.20.20.80">
    <property type="entry name" value="Glycosidases"/>
    <property type="match status" value="1"/>
</dbReference>
<gene>
    <name evidence="1" type="ORF">Airi01_057000</name>
</gene>
<reference evidence="1" key="1">
    <citation type="submission" date="2023-03" db="EMBL/GenBank/DDBJ databases">
        <title>Actinoallomurus iriomotensis NBRC 103681.</title>
        <authorList>
            <person name="Ichikawa N."/>
            <person name="Sato H."/>
            <person name="Tonouchi N."/>
        </authorList>
    </citation>
    <scope>NUCLEOTIDE SEQUENCE</scope>
    <source>
        <strain evidence="1">NBRC 103681</strain>
    </source>
</reference>
<dbReference type="SUPFAM" id="SSF51445">
    <property type="entry name" value="(Trans)glycosidases"/>
    <property type="match status" value="1"/>
</dbReference>
<dbReference type="RefSeq" id="WP_285626923.1">
    <property type="nucleotide sequence ID" value="NZ_BSTJ01000007.1"/>
</dbReference>
<sequence>MRGGITYDTGFRPGGRLSRERFDHETVRREMRVIADRLHCDAVRITGDDAGRLAVAGRYAAEAGLEVWFSPFPCDLTPEPMLRLFEECAGHAEDLRRGDAEVVFVTGCELSLFAAGFLPGEDVFQRIQGVMSGDPEVVAAFPALVREVNGFLAEAAGTVRRRFGGKVTYASGLWEDVDWTPFDIVSVDAYRDESNAAGFRADLRRRFAYGRPVVVSEFGCCAFRGAAGRGGTGWMIADRRSSRINGDYVRDEGEQVSYLRELLEIFEEEGVDGAFWFTFAGYGLPHRADPREDLDLASYGVVKFLDETRWEPKEVFHALAAAYAR</sequence>
<dbReference type="InterPro" id="IPR017853">
    <property type="entry name" value="GH"/>
</dbReference>
<dbReference type="AlphaFoldDB" id="A0A9W6RKM1"/>
<dbReference type="Proteomes" id="UP001165135">
    <property type="component" value="Unassembled WGS sequence"/>
</dbReference>
<protein>
    <recommendedName>
        <fullName evidence="3">Abortive infection protein</fullName>
    </recommendedName>
</protein>
<name>A0A9W6RKM1_9ACTN</name>
<accession>A0A9W6RKM1</accession>
<evidence type="ECO:0000313" key="2">
    <source>
        <dbReference type="Proteomes" id="UP001165135"/>
    </source>
</evidence>
<proteinExistence type="predicted"/>
<evidence type="ECO:0000313" key="1">
    <source>
        <dbReference type="EMBL" id="GLY77433.1"/>
    </source>
</evidence>